<organism evidence="1 2">
    <name type="scientific">Sedimentisphaera salicampi</name>
    <dbReference type="NCBI Taxonomy" id="1941349"/>
    <lineage>
        <taxon>Bacteria</taxon>
        <taxon>Pseudomonadati</taxon>
        <taxon>Planctomycetota</taxon>
        <taxon>Phycisphaerae</taxon>
        <taxon>Sedimentisphaerales</taxon>
        <taxon>Sedimentisphaeraceae</taxon>
        <taxon>Sedimentisphaera</taxon>
    </lineage>
</organism>
<dbReference type="AlphaFoldDB" id="A0A1W6LME5"/>
<keyword evidence="2" id="KW-1185">Reference proteome</keyword>
<dbReference type="PANTHER" id="PTHR35566:SF1">
    <property type="entry name" value="TYPE VI SECRETION SYSTEM BASEPLATE COMPONENT TSSK1"/>
    <property type="match status" value="1"/>
</dbReference>
<proteinExistence type="predicted"/>
<dbReference type="RefSeq" id="WP_085755601.1">
    <property type="nucleotide sequence ID" value="NZ_CP021023.1"/>
</dbReference>
<dbReference type="KEGG" id="pbp:STSP1_01319"/>
<reference evidence="2" key="1">
    <citation type="submission" date="2017-04" db="EMBL/GenBank/DDBJ databases">
        <title>Comparative genomics and description of representatives of a novel lineage of planctomycetes thriving in anoxic sediments.</title>
        <authorList>
            <person name="Spring S."/>
            <person name="Bunk B."/>
            <person name="Sproer C."/>
        </authorList>
    </citation>
    <scope>NUCLEOTIDE SEQUENCE [LARGE SCALE GENOMIC DNA]</scope>
    <source>
        <strain evidence="2">ST-PulAB-D4</strain>
    </source>
</reference>
<protein>
    <submittedName>
        <fullName evidence="1">Type VI secretion protein, family</fullName>
    </submittedName>
</protein>
<gene>
    <name evidence="1" type="ORF">STSP1_01319</name>
</gene>
<dbReference type="Proteomes" id="UP000193334">
    <property type="component" value="Chromosome"/>
</dbReference>
<dbReference type="STRING" id="1941349.STSP1_01319"/>
<dbReference type="EMBL" id="CP021023">
    <property type="protein sequence ID" value="ARN56926.1"/>
    <property type="molecule type" value="Genomic_DNA"/>
</dbReference>
<dbReference type="PANTHER" id="PTHR35566">
    <property type="entry name" value="BLR3599 PROTEIN"/>
    <property type="match status" value="1"/>
</dbReference>
<accession>A0A1W6LME5</accession>
<name>A0A1W6LME5_9BACT</name>
<sequence length="453" mass="51669">MSEHGHISWTEGLFMQPHHMQYMQRSIDGRFQTICSSSFYPKGVIEFTCSDDRLKNFIVCFDKLKAVMPSGILVDYPGNAVLPSLNIQEIFAQSTEAVTVSLALPLRYSDRSNVVQGAAASVKKHFCTEYETVYDESTGENPQDIELLKLNARLVTNFDDTGDLELLPLLKIGRSTGDDSGLPVRQVRFVPPCRSLSGSPALLKEVRDLMNQVIASRNDFWNLFQRSNQPLNNLRGSQLVDVLKLRTLSRYAGRFESLLPALPKMHPYEAFLSFKELVYELSVFFLESDLKKLPEYDHENLGYAFTELSTYLRSLIKGRVESNYKRFKFEKNTAENIYALSVPEEVVSSCSEYYLAIISRKNHKDVLSTVANRDSFKLMPKSIVHRPIYGIQLDPEPTPPPELPTPSGCSYFSLNIEESRMVWNKFVQDKELALHWPDLPNSDFEILLFAMEV</sequence>
<dbReference type="InterPro" id="IPR010263">
    <property type="entry name" value="T6SS_TssK"/>
</dbReference>
<dbReference type="Pfam" id="PF05936">
    <property type="entry name" value="T6SS_VasE"/>
    <property type="match status" value="1"/>
</dbReference>
<evidence type="ECO:0000313" key="1">
    <source>
        <dbReference type="EMBL" id="ARN56926.1"/>
    </source>
</evidence>
<dbReference type="NCBIfam" id="TIGR03353">
    <property type="entry name" value="VI_chp_4"/>
    <property type="match status" value="1"/>
</dbReference>
<evidence type="ECO:0000313" key="2">
    <source>
        <dbReference type="Proteomes" id="UP000193334"/>
    </source>
</evidence>